<proteinExistence type="predicted"/>
<feature type="region of interest" description="Disordered" evidence="1">
    <location>
        <begin position="455"/>
        <end position="509"/>
    </location>
</feature>
<feature type="compositionally biased region" description="Basic and acidic residues" evidence="1">
    <location>
        <begin position="156"/>
        <end position="168"/>
    </location>
</feature>
<evidence type="ECO:0000313" key="2">
    <source>
        <dbReference type="EMBL" id="KAF2822699.1"/>
    </source>
</evidence>
<feature type="region of interest" description="Disordered" evidence="1">
    <location>
        <begin position="539"/>
        <end position="585"/>
    </location>
</feature>
<feature type="region of interest" description="Disordered" evidence="1">
    <location>
        <begin position="140"/>
        <end position="168"/>
    </location>
</feature>
<dbReference type="EMBL" id="MU006234">
    <property type="protein sequence ID" value="KAF2822699.1"/>
    <property type="molecule type" value="Genomic_DNA"/>
</dbReference>
<sequence length="585" mass="65488">MSQIDPWLRGVRISAYSPAHGFNGMIAQPEQRSATTFCHEAHQPVYADNIDPSLENMFSPPNTLNAANSQSQFLGYEINTNTEARSHARVDESFIEPGFRVTLNDERDFPSESAASPLDVSPIRDDYRRLSSGLYLDDAQNFLSPSSPPVSSRRVAATEERQGAEVRPDSIQEALPQSLIVRLPVTLPANYGQPADHTAPQRKKRKVWGHGKKTVKNSFYGDTGDKERRPRARVIPSILMANDQVSPEPWSPGNGIREPVPPLKPNGLYFSSLAEARQSVGKPNWMPPQDDDTVPSTIDEQAEWVLRLRTAMEDMSKYEDGTSAKIRLRWLDRDWVKGQERKEDDVLTNPYYPPHWMEEKCWEIVNMCTRLHQIGPSTISSRNPGFLEMSFAYKDLTFEQRMNIMIDCALRCKNRVGELIGGGMIEKYLVTAPELVKQSMTNRDNNLRRQVFINEGKPEVDDSKKKKKGKKLKKSNLAEQATVEDQAEGADMQASPGRAFPESGEQEVATHAQDHIVLDDALSVGSDIAFTNHGNFVASHSSPPFRKGKRKASAAETEGGLNKRKRVLGSKAKTPEGRSLRGHKV</sequence>
<reference evidence="2" key="1">
    <citation type="journal article" date="2020" name="Stud. Mycol.">
        <title>101 Dothideomycetes genomes: a test case for predicting lifestyles and emergence of pathogens.</title>
        <authorList>
            <person name="Haridas S."/>
            <person name="Albert R."/>
            <person name="Binder M."/>
            <person name="Bloem J."/>
            <person name="Labutti K."/>
            <person name="Salamov A."/>
            <person name="Andreopoulos B."/>
            <person name="Baker S."/>
            <person name="Barry K."/>
            <person name="Bills G."/>
            <person name="Bluhm B."/>
            <person name="Cannon C."/>
            <person name="Castanera R."/>
            <person name="Culley D."/>
            <person name="Daum C."/>
            <person name="Ezra D."/>
            <person name="Gonzalez J."/>
            <person name="Henrissat B."/>
            <person name="Kuo A."/>
            <person name="Liang C."/>
            <person name="Lipzen A."/>
            <person name="Lutzoni F."/>
            <person name="Magnuson J."/>
            <person name="Mondo S."/>
            <person name="Nolan M."/>
            <person name="Ohm R."/>
            <person name="Pangilinan J."/>
            <person name="Park H.-J."/>
            <person name="Ramirez L."/>
            <person name="Alfaro M."/>
            <person name="Sun H."/>
            <person name="Tritt A."/>
            <person name="Yoshinaga Y."/>
            <person name="Zwiers L.-H."/>
            <person name="Turgeon B."/>
            <person name="Goodwin S."/>
            <person name="Spatafora J."/>
            <person name="Crous P."/>
            <person name="Grigoriev I."/>
        </authorList>
    </citation>
    <scope>NUCLEOTIDE SEQUENCE</scope>
    <source>
        <strain evidence="2">CBS 113818</strain>
    </source>
</reference>
<organism evidence="2 3">
    <name type="scientific">Ophiobolus disseminans</name>
    <dbReference type="NCBI Taxonomy" id="1469910"/>
    <lineage>
        <taxon>Eukaryota</taxon>
        <taxon>Fungi</taxon>
        <taxon>Dikarya</taxon>
        <taxon>Ascomycota</taxon>
        <taxon>Pezizomycotina</taxon>
        <taxon>Dothideomycetes</taxon>
        <taxon>Pleosporomycetidae</taxon>
        <taxon>Pleosporales</taxon>
        <taxon>Pleosporineae</taxon>
        <taxon>Phaeosphaeriaceae</taxon>
        <taxon>Ophiobolus</taxon>
    </lineage>
</organism>
<dbReference type="AlphaFoldDB" id="A0A6A6ZQ13"/>
<gene>
    <name evidence="2" type="ORF">CC86DRAFT_423977</name>
</gene>
<protein>
    <submittedName>
        <fullName evidence="2">Uncharacterized protein</fullName>
    </submittedName>
</protein>
<evidence type="ECO:0000256" key="1">
    <source>
        <dbReference type="SAM" id="MobiDB-lite"/>
    </source>
</evidence>
<keyword evidence="3" id="KW-1185">Reference proteome</keyword>
<dbReference type="OrthoDB" id="3795193at2759"/>
<name>A0A6A6ZQ13_9PLEO</name>
<dbReference type="Proteomes" id="UP000799424">
    <property type="component" value="Unassembled WGS sequence"/>
</dbReference>
<accession>A0A6A6ZQ13</accession>
<evidence type="ECO:0000313" key="3">
    <source>
        <dbReference type="Proteomes" id="UP000799424"/>
    </source>
</evidence>
<feature type="compositionally biased region" description="Basic residues" evidence="1">
    <location>
        <begin position="465"/>
        <end position="474"/>
    </location>
</feature>